<dbReference type="PANTHER" id="PTHR42957:SF1">
    <property type="entry name" value="HELICASE MJ1565-RELATED"/>
    <property type="match status" value="1"/>
</dbReference>
<dbReference type="EMBL" id="CP028858">
    <property type="protein sequence ID" value="AWB26703.1"/>
    <property type="molecule type" value="Genomic_DNA"/>
</dbReference>
<evidence type="ECO:0000256" key="3">
    <source>
        <dbReference type="ARBA" id="ARBA00048954"/>
    </source>
</evidence>
<name>A0A2R4WYT4_9EURY</name>
<comment type="catalytic activity">
    <reaction evidence="2">
        <text>Couples ATP hydrolysis with the unwinding of duplex DNA by translocating in the 3'-5' direction.</text>
        <dbReference type="EC" id="5.6.2.4"/>
    </reaction>
</comment>
<feature type="domain" description="Helicase HerA central" evidence="7">
    <location>
        <begin position="29"/>
        <end position="71"/>
    </location>
</feature>
<comment type="catalytic activity">
    <reaction evidence="4">
        <text>ATP + H2O = ADP + phosphate + H(+)</text>
        <dbReference type="Rhea" id="RHEA:13065"/>
        <dbReference type="ChEBI" id="CHEBI:15377"/>
        <dbReference type="ChEBI" id="CHEBI:15378"/>
        <dbReference type="ChEBI" id="CHEBI:30616"/>
        <dbReference type="ChEBI" id="CHEBI:43474"/>
        <dbReference type="ChEBI" id="CHEBI:456216"/>
        <dbReference type="EC" id="5.6.2.4"/>
    </reaction>
</comment>
<evidence type="ECO:0000256" key="5">
    <source>
        <dbReference type="SAM" id="MobiDB-lite"/>
    </source>
</evidence>
<dbReference type="RefSeq" id="WP_108381072.1">
    <property type="nucleotide sequence ID" value="NZ_CP028858.1"/>
</dbReference>
<dbReference type="InterPro" id="IPR002789">
    <property type="entry name" value="HerA_central"/>
</dbReference>
<sequence length="499" mass="54225">MAETDREIAVTRDDLTLPIIEILTGRGFITGKSGSGKSNTASVIAESLLDQNLPVFIIDTDGEYYGLKEQYELLHVGGDTECDVTVDVTHAEAIATLALEDNVPIILDVSGFLEEDRSRTLITETLKHLFSKEKRLKKPFLVFVEEAHEFIPQQGGLDDLGQILIRIAKRGRKRGLGLCAMSQRPAAVDKDYITQCDWIVWHRLTWDNDTRVVEKILGPPAGDDVQELDDGQAILMTDWDERTRTVRFKKKSTFDAGATPGLDDFDRPDLKSVSDDLVDRLEQVGGGPDPDDGQRTLDESADSADPDDAADPEEVVAPDGDGAESGEANDDSAVPADRAPPEPGHTAISGDALDDITADPTPASPAETSRSAATGDRSTGRSRSGSRSRSREFDPDDRDNLLWELGQLVQFLVLSAASVTYRSVAELGWRVRKRGRRLYRALPARLTGARPNPYGGSPRRRGEYGHTGPDRYSTQNAAIGVLTIAVVLAILAAVGLAIA</sequence>
<dbReference type="Pfam" id="PF01935">
    <property type="entry name" value="DUF87"/>
    <property type="match status" value="1"/>
</dbReference>
<evidence type="ECO:0000259" key="7">
    <source>
        <dbReference type="Pfam" id="PF01935"/>
    </source>
</evidence>
<proteinExistence type="inferred from homology"/>
<accession>A0A2R4WYT4</accession>
<dbReference type="Gene3D" id="3.40.50.300">
    <property type="entry name" value="P-loop containing nucleotide triphosphate hydrolases"/>
    <property type="match status" value="1"/>
</dbReference>
<dbReference type="GO" id="GO:0043138">
    <property type="term" value="F:3'-5' DNA helicase activity"/>
    <property type="evidence" value="ECO:0007669"/>
    <property type="project" value="UniProtKB-EC"/>
</dbReference>
<keyword evidence="9" id="KW-1185">Reference proteome</keyword>
<evidence type="ECO:0000256" key="2">
    <source>
        <dbReference type="ARBA" id="ARBA00034617"/>
    </source>
</evidence>
<dbReference type="PANTHER" id="PTHR42957">
    <property type="entry name" value="HELICASE MJ1565-RELATED"/>
    <property type="match status" value="1"/>
</dbReference>
<dbReference type="InterPro" id="IPR008571">
    <property type="entry name" value="HerA-like"/>
</dbReference>
<evidence type="ECO:0000313" key="9">
    <source>
        <dbReference type="Proteomes" id="UP000244727"/>
    </source>
</evidence>
<feature type="compositionally biased region" description="Acidic residues" evidence="5">
    <location>
        <begin position="299"/>
        <end position="330"/>
    </location>
</feature>
<comment type="similarity">
    <text evidence="1">Belongs to the HerA family.</text>
</comment>
<dbReference type="GO" id="GO:0043139">
    <property type="term" value="F:5'-3' DNA helicase activity"/>
    <property type="evidence" value="ECO:0007669"/>
    <property type="project" value="UniProtKB-EC"/>
</dbReference>
<protein>
    <recommendedName>
        <fullName evidence="7">Helicase HerA central domain-containing protein</fullName>
    </recommendedName>
</protein>
<evidence type="ECO:0000256" key="4">
    <source>
        <dbReference type="ARBA" id="ARBA00048988"/>
    </source>
</evidence>
<dbReference type="GeneID" id="36511387"/>
<dbReference type="InterPro" id="IPR027417">
    <property type="entry name" value="P-loop_NTPase"/>
</dbReference>
<dbReference type="SUPFAM" id="SSF52540">
    <property type="entry name" value="P-loop containing nucleoside triphosphate hydrolases"/>
    <property type="match status" value="1"/>
</dbReference>
<feature type="region of interest" description="Disordered" evidence="5">
    <location>
        <begin position="281"/>
        <end position="396"/>
    </location>
</feature>
<evidence type="ECO:0000256" key="1">
    <source>
        <dbReference type="ARBA" id="ARBA00007816"/>
    </source>
</evidence>
<evidence type="ECO:0000256" key="6">
    <source>
        <dbReference type="SAM" id="Phobius"/>
    </source>
</evidence>
<dbReference type="Proteomes" id="UP000244727">
    <property type="component" value="Chromosome"/>
</dbReference>
<feature type="transmembrane region" description="Helical" evidence="6">
    <location>
        <begin position="477"/>
        <end position="498"/>
    </location>
</feature>
<dbReference type="KEGG" id="harc:HARCEL1_02730"/>
<reference evidence="8 9" key="1">
    <citation type="submission" date="2018-04" db="EMBL/GenBank/DDBJ databases">
        <title>Halococcoides cellulosivorans gen. nov., sp. nov., an extremely halophilic cellulose-utilizing haloarchaeon from hypersaline lakes.</title>
        <authorList>
            <person name="Sorokin D.Y."/>
            <person name="Toshchakov S.V."/>
            <person name="Samarov N.I."/>
            <person name="Korzhenkov A."/>
            <person name="Kublanov I.V."/>
        </authorList>
    </citation>
    <scope>NUCLEOTIDE SEQUENCE [LARGE SCALE GENOMIC DNA]</scope>
    <source>
        <strain evidence="8 9">HArcel1</strain>
    </source>
</reference>
<organism evidence="8 9">
    <name type="scientific">Halococcoides cellulosivorans</name>
    <dbReference type="NCBI Taxonomy" id="1679096"/>
    <lineage>
        <taxon>Archaea</taxon>
        <taxon>Methanobacteriati</taxon>
        <taxon>Methanobacteriota</taxon>
        <taxon>Stenosarchaea group</taxon>
        <taxon>Halobacteria</taxon>
        <taxon>Halobacteriales</taxon>
        <taxon>Haloarculaceae</taxon>
        <taxon>Halococcoides</taxon>
    </lineage>
</organism>
<gene>
    <name evidence="8" type="ORF">HARCEL1_02730</name>
</gene>
<keyword evidence="6" id="KW-1133">Transmembrane helix</keyword>
<comment type="catalytic activity">
    <reaction evidence="3">
        <text>ATP + H2O = ADP + phosphate + H(+)</text>
        <dbReference type="Rhea" id="RHEA:13065"/>
        <dbReference type="ChEBI" id="CHEBI:15377"/>
        <dbReference type="ChEBI" id="CHEBI:15378"/>
        <dbReference type="ChEBI" id="CHEBI:30616"/>
        <dbReference type="ChEBI" id="CHEBI:43474"/>
        <dbReference type="ChEBI" id="CHEBI:456216"/>
        <dbReference type="EC" id="5.6.2.3"/>
    </reaction>
</comment>
<evidence type="ECO:0000313" key="8">
    <source>
        <dbReference type="EMBL" id="AWB26703.1"/>
    </source>
</evidence>
<keyword evidence="6" id="KW-0472">Membrane</keyword>
<keyword evidence="6" id="KW-0812">Transmembrane</keyword>
<dbReference type="AlphaFoldDB" id="A0A2R4WYT4"/>